<gene>
    <name evidence="2" type="ORF">PCC6912_45350</name>
</gene>
<keyword evidence="3" id="KW-1185">Reference proteome</keyword>
<evidence type="ECO:0000256" key="1">
    <source>
        <dbReference type="SAM" id="SignalP"/>
    </source>
</evidence>
<proteinExistence type="predicted"/>
<dbReference type="AlphaFoldDB" id="A0A433N3Y6"/>
<sequence length="157" mass="16912">MKNLIRLSTLAIAIAAIGVPSIPSVAQAQEVQYDPSAPRISDVEAYNDDHYFNVYTGSHGPLSFITLTPPEGANIAPNDVKVTQGDREIDSIVYKDEGRFLIVFSEPVPPRTTLQIALDDAGINPAIGSNIVNYRVAGGHIGLNQTLPYGLARITLR</sequence>
<feature type="signal peptide" evidence="1">
    <location>
        <begin position="1"/>
        <end position="28"/>
    </location>
</feature>
<dbReference type="OrthoDB" id="423143at2"/>
<dbReference type="RefSeq" id="WP_016876806.1">
    <property type="nucleotide sequence ID" value="NZ_AJLN01000152.1"/>
</dbReference>
<protein>
    <recommendedName>
        <fullName evidence="4">DUF2808 domain-containing protein</fullName>
    </recommendedName>
</protein>
<feature type="chain" id="PRO_5019314131" description="DUF2808 domain-containing protein" evidence="1">
    <location>
        <begin position="29"/>
        <end position="157"/>
    </location>
</feature>
<evidence type="ECO:0008006" key="4">
    <source>
        <dbReference type="Google" id="ProtNLM"/>
    </source>
</evidence>
<keyword evidence="1" id="KW-0732">Signal</keyword>
<reference evidence="2 3" key="1">
    <citation type="journal article" date="2019" name="Genome Biol. Evol.">
        <title>Day and night: Metabolic profiles and evolutionary relationships of six axenic non-marine cyanobacteria.</title>
        <authorList>
            <person name="Will S.E."/>
            <person name="Henke P."/>
            <person name="Boedeker C."/>
            <person name="Huang S."/>
            <person name="Brinkmann H."/>
            <person name="Rohde M."/>
            <person name="Jarek M."/>
            <person name="Friedl T."/>
            <person name="Seufert S."/>
            <person name="Schumacher M."/>
            <person name="Overmann J."/>
            <person name="Neumann-Schaal M."/>
            <person name="Petersen J."/>
        </authorList>
    </citation>
    <scope>NUCLEOTIDE SEQUENCE [LARGE SCALE GENOMIC DNA]</scope>
    <source>
        <strain evidence="2 3">PCC 6912</strain>
    </source>
</reference>
<evidence type="ECO:0000313" key="2">
    <source>
        <dbReference type="EMBL" id="RUR75963.1"/>
    </source>
</evidence>
<accession>A0A433N3Y6</accession>
<organism evidence="2 3">
    <name type="scientific">Chlorogloeopsis fritschii PCC 6912</name>
    <dbReference type="NCBI Taxonomy" id="211165"/>
    <lineage>
        <taxon>Bacteria</taxon>
        <taxon>Bacillati</taxon>
        <taxon>Cyanobacteriota</taxon>
        <taxon>Cyanophyceae</taxon>
        <taxon>Nostocales</taxon>
        <taxon>Chlorogloeopsidaceae</taxon>
        <taxon>Chlorogloeopsis</taxon>
    </lineage>
</organism>
<comment type="caution">
    <text evidence="2">The sequence shown here is derived from an EMBL/GenBank/DDBJ whole genome shotgun (WGS) entry which is preliminary data.</text>
</comment>
<evidence type="ECO:0000313" key="3">
    <source>
        <dbReference type="Proteomes" id="UP000268857"/>
    </source>
</evidence>
<name>A0A433N3Y6_CHLFR</name>
<dbReference type="Proteomes" id="UP000268857">
    <property type="component" value="Unassembled WGS sequence"/>
</dbReference>
<dbReference type="EMBL" id="RSCJ01000022">
    <property type="protein sequence ID" value="RUR75963.1"/>
    <property type="molecule type" value="Genomic_DNA"/>
</dbReference>